<evidence type="ECO:0000313" key="1">
    <source>
        <dbReference type="EMBL" id="CAE14671.1"/>
    </source>
</evidence>
<name>Q6NE38_9CAUD</name>
<organism evidence="1 2">
    <name type="scientific">Leptospira phage LE1</name>
    <dbReference type="NCBI Taxonomy" id="137511"/>
    <lineage>
        <taxon>Viruses</taxon>
        <taxon>Duplodnaviria</taxon>
        <taxon>Heunggongvirae</taxon>
        <taxon>Uroviricota</taxon>
        <taxon>Caudoviricetes</taxon>
        <taxon>Saintgironsvirus</taxon>
        <taxon>Saintgironsvirus LE1</taxon>
    </lineage>
</organism>
<keyword evidence="2" id="KW-1185">Reference proteome</keyword>
<evidence type="ECO:0000313" key="2">
    <source>
        <dbReference type="Proteomes" id="UP000509470"/>
    </source>
</evidence>
<sequence length="186" mass="22121">MKLYEYFLQHEFLKRYKSFFDGKIKPYQSQFKGLSIELEEDLIRAYFLNQESIILEENEVSNEIVSLVIFVLDDKIYQAEGFKDLFAEGTGWRPTGIDSLFYRTDPPRPENQNRREICLAYKKNLRSTPQWTWYDDGKRKDKWKFTKEPNNTIKSFAASFFNKPISFLEIHHGFVDAQTGKQKLFG</sequence>
<dbReference type="Pfam" id="PF19894">
    <property type="entry name" value="DUF6367"/>
    <property type="match status" value="1"/>
</dbReference>
<dbReference type="InterPro" id="IPR045947">
    <property type="entry name" value="DUF6367"/>
</dbReference>
<dbReference type="Proteomes" id="UP000509470">
    <property type="component" value="Segment"/>
</dbReference>
<accession>Q6NE38</accession>
<dbReference type="EMBL" id="BX571876">
    <property type="protein sequence ID" value="CAE14671.1"/>
    <property type="molecule type" value="Genomic_DNA"/>
</dbReference>
<gene>
    <name evidence="1" type="ORF">LE1-0005</name>
</gene>
<proteinExistence type="predicted"/>
<reference evidence="1 2" key="1">
    <citation type="journal article" date="2000" name="J. Bacteriol.">
        <title>The LE1 bacteriophage replicates as a plasmid within Leptospira biflexa: construction of an L. biflexa-Escherichia coli shuttle vector.</title>
        <authorList>
            <person name="Saint Girons I."/>
            <person name="Bourhy P."/>
            <person name="Ottone C."/>
            <person name="Picardeau M."/>
            <person name="Yelton D."/>
            <person name="Hendrix R.W."/>
            <person name="Glaser P."/>
            <person name="Charon N."/>
        </authorList>
    </citation>
    <scope>NUCLEOTIDE SEQUENCE [LARGE SCALE GENOMIC DNA]</scope>
</reference>
<protein>
    <submittedName>
        <fullName evidence="1">Uncharacterized protein</fullName>
    </submittedName>
</protein>